<dbReference type="AlphaFoldDB" id="A0A263CWU5"/>
<dbReference type="InParanoid" id="A0A263CWU5"/>
<dbReference type="Gene3D" id="1.10.10.10">
    <property type="entry name" value="Winged helix-like DNA-binding domain superfamily/Winged helix DNA-binding domain"/>
    <property type="match status" value="1"/>
</dbReference>
<dbReference type="RefSeq" id="WP_094865432.1">
    <property type="nucleotide sequence ID" value="NZ_NKYE01000019.1"/>
</dbReference>
<comment type="caution">
    <text evidence="2">The sequence shown here is derived from an EMBL/GenBank/DDBJ whole genome shotgun (WGS) entry which is preliminary data.</text>
</comment>
<dbReference type="SMART" id="SM00418">
    <property type="entry name" value="HTH_ARSR"/>
    <property type="match status" value="1"/>
</dbReference>
<accession>A0A263CWU5</accession>
<dbReference type="InterPro" id="IPR001845">
    <property type="entry name" value="HTH_ArsR_DNA-bd_dom"/>
</dbReference>
<organism evidence="2 3">
    <name type="scientific">Amycolatopsis antarctica</name>
    <dbReference type="NCBI Taxonomy" id="1854586"/>
    <lineage>
        <taxon>Bacteria</taxon>
        <taxon>Bacillati</taxon>
        <taxon>Actinomycetota</taxon>
        <taxon>Actinomycetes</taxon>
        <taxon>Pseudonocardiales</taxon>
        <taxon>Pseudonocardiaceae</taxon>
        <taxon>Amycolatopsis</taxon>
    </lineage>
</organism>
<keyword evidence="3" id="KW-1185">Reference proteome</keyword>
<dbReference type="PANTHER" id="PTHR38600:SF1">
    <property type="entry name" value="TRANSCRIPTIONAL REGULATORY PROTEIN"/>
    <property type="match status" value="1"/>
</dbReference>
<dbReference type="Pfam" id="PF12840">
    <property type="entry name" value="HTH_20"/>
    <property type="match status" value="1"/>
</dbReference>
<dbReference type="PRINTS" id="PR00778">
    <property type="entry name" value="HTHARSR"/>
</dbReference>
<feature type="domain" description="HTH arsR-type" evidence="1">
    <location>
        <begin position="1"/>
        <end position="91"/>
    </location>
</feature>
<dbReference type="NCBIfam" id="NF033788">
    <property type="entry name" value="HTH_metalloreg"/>
    <property type="match status" value="1"/>
</dbReference>
<dbReference type="PROSITE" id="PS50987">
    <property type="entry name" value="HTH_ARSR_2"/>
    <property type="match status" value="1"/>
</dbReference>
<dbReference type="OrthoDB" id="9806976at2"/>
<proteinExistence type="predicted"/>
<reference evidence="2 3" key="1">
    <citation type="submission" date="2017-07" db="EMBL/GenBank/DDBJ databases">
        <title>Amycolatopsis antarcticus sp. nov., isolated from the surface of an Antarcticus brown macroalga.</title>
        <authorList>
            <person name="Wang J."/>
            <person name="Leiva S."/>
            <person name="Huang J."/>
            <person name="Huang Y."/>
        </authorList>
    </citation>
    <scope>NUCLEOTIDE SEQUENCE [LARGE SCALE GENOMIC DNA]</scope>
    <source>
        <strain evidence="2 3">AU-G6</strain>
    </source>
</reference>
<dbReference type="SUPFAM" id="SSF46785">
    <property type="entry name" value="Winged helix' DNA-binding domain"/>
    <property type="match status" value="1"/>
</dbReference>
<dbReference type="InterPro" id="IPR036390">
    <property type="entry name" value="WH_DNA-bd_sf"/>
</dbReference>
<evidence type="ECO:0000313" key="3">
    <source>
        <dbReference type="Proteomes" id="UP000242444"/>
    </source>
</evidence>
<dbReference type="Proteomes" id="UP000242444">
    <property type="component" value="Unassembled WGS sequence"/>
</dbReference>
<dbReference type="GO" id="GO:0003700">
    <property type="term" value="F:DNA-binding transcription factor activity"/>
    <property type="evidence" value="ECO:0007669"/>
    <property type="project" value="InterPro"/>
</dbReference>
<sequence length="108" mass="12222">MDAFQAVADPVRRSIVERLAGTGEATAGELADLTRTEFGISQPATSRHLKVLRQTGLVSSTVAAQRRVYRLNRRPLLDIAEWATRQQRFWSGRLDALEDHLNDHPEER</sequence>
<protein>
    <submittedName>
        <fullName evidence="2">Transcriptional regulator</fullName>
    </submittedName>
</protein>
<dbReference type="PANTHER" id="PTHR38600">
    <property type="entry name" value="TRANSCRIPTIONAL REGULATORY PROTEIN"/>
    <property type="match status" value="1"/>
</dbReference>
<gene>
    <name evidence="2" type="ORF">CFN78_24790</name>
</gene>
<dbReference type="InterPro" id="IPR036388">
    <property type="entry name" value="WH-like_DNA-bd_sf"/>
</dbReference>
<name>A0A263CWU5_9PSEU</name>
<dbReference type="EMBL" id="NKYE01000019">
    <property type="protein sequence ID" value="OZM70620.1"/>
    <property type="molecule type" value="Genomic_DNA"/>
</dbReference>
<evidence type="ECO:0000259" key="1">
    <source>
        <dbReference type="PROSITE" id="PS50987"/>
    </source>
</evidence>
<dbReference type="InterPro" id="IPR011991">
    <property type="entry name" value="ArsR-like_HTH"/>
</dbReference>
<dbReference type="CDD" id="cd00090">
    <property type="entry name" value="HTH_ARSR"/>
    <property type="match status" value="1"/>
</dbReference>
<evidence type="ECO:0000313" key="2">
    <source>
        <dbReference type="EMBL" id="OZM70620.1"/>
    </source>
</evidence>